<comment type="subcellular location">
    <subcellularLocation>
        <location evidence="2">Cell membrane</location>
        <topology evidence="2">Multi-pass membrane protein</topology>
    </subcellularLocation>
</comment>
<dbReference type="CDD" id="cd00130">
    <property type="entry name" value="PAS"/>
    <property type="match status" value="1"/>
</dbReference>
<dbReference type="AlphaFoldDB" id="A0A239BEG8"/>
<keyword evidence="5" id="KW-0597">Phosphoprotein</keyword>
<dbReference type="InterPro" id="IPR050351">
    <property type="entry name" value="BphY/WalK/GraS-like"/>
</dbReference>
<dbReference type="Pfam" id="PF00512">
    <property type="entry name" value="HisKA"/>
    <property type="match status" value="1"/>
</dbReference>
<dbReference type="GO" id="GO:0000155">
    <property type="term" value="F:phosphorelay sensor kinase activity"/>
    <property type="evidence" value="ECO:0007669"/>
    <property type="project" value="InterPro"/>
</dbReference>
<keyword evidence="9 19" id="KW-0418">Kinase</keyword>
<evidence type="ECO:0000259" key="17">
    <source>
        <dbReference type="PROSITE" id="PS50112"/>
    </source>
</evidence>
<evidence type="ECO:0000256" key="9">
    <source>
        <dbReference type="ARBA" id="ARBA00022777"/>
    </source>
</evidence>
<dbReference type="GO" id="GO:0005886">
    <property type="term" value="C:plasma membrane"/>
    <property type="evidence" value="ECO:0007669"/>
    <property type="project" value="UniProtKB-SubCell"/>
</dbReference>
<dbReference type="PANTHER" id="PTHR42878:SF7">
    <property type="entry name" value="SENSOR HISTIDINE KINASE GLRK"/>
    <property type="match status" value="1"/>
</dbReference>
<keyword evidence="13 15" id="KW-0472">Membrane</keyword>
<dbReference type="Pfam" id="PF02518">
    <property type="entry name" value="HATPase_c"/>
    <property type="match status" value="1"/>
</dbReference>
<keyword evidence="11 15" id="KW-1133">Transmembrane helix</keyword>
<name>A0A239BEG8_9SPHN</name>
<dbReference type="Pfam" id="PF19312">
    <property type="entry name" value="NtrY_N"/>
    <property type="match status" value="1"/>
</dbReference>
<accession>A0A239BEG8</accession>
<dbReference type="SMART" id="SM00304">
    <property type="entry name" value="HAMP"/>
    <property type="match status" value="1"/>
</dbReference>
<keyword evidence="6" id="KW-0808">Transferase</keyword>
<dbReference type="EMBL" id="FZOS01000001">
    <property type="protein sequence ID" value="SNS06425.1"/>
    <property type="molecule type" value="Genomic_DNA"/>
</dbReference>
<dbReference type="InterPro" id="IPR036097">
    <property type="entry name" value="HisK_dim/P_sf"/>
</dbReference>
<keyword evidence="4" id="KW-1003">Cell membrane</keyword>
<evidence type="ECO:0000256" key="1">
    <source>
        <dbReference type="ARBA" id="ARBA00000085"/>
    </source>
</evidence>
<dbReference type="SUPFAM" id="SSF55785">
    <property type="entry name" value="PYP-like sensor domain (PAS domain)"/>
    <property type="match status" value="1"/>
</dbReference>
<evidence type="ECO:0000256" key="3">
    <source>
        <dbReference type="ARBA" id="ARBA00012438"/>
    </source>
</evidence>
<evidence type="ECO:0000256" key="2">
    <source>
        <dbReference type="ARBA" id="ARBA00004651"/>
    </source>
</evidence>
<dbReference type="GO" id="GO:0000156">
    <property type="term" value="F:phosphorelay response regulator activity"/>
    <property type="evidence" value="ECO:0007669"/>
    <property type="project" value="TreeGrafter"/>
</dbReference>
<keyword evidence="20" id="KW-1185">Reference proteome</keyword>
<dbReference type="OrthoDB" id="9776727at2"/>
<evidence type="ECO:0000259" key="18">
    <source>
        <dbReference type="PROSITE" id="PS50885"/>
    </source>
</evidence>
<dbReference type="Proteomes" id="UP000198281">
    <property type="component" value="Unassembled WGS sequence"/>
</dbReference>
<keyword evidence="8" id="KW-0547">Nucleotide-binding</keyword>
<dbReference type="GO" id="GO:0007234">
    <property type="term" value="P:osmosensory signaling via phosphorelay pathway"/>
    <property type="evidence" value="ECO:0007669"/>
    <property type="project" value="TreeGrafter"/>
</dbReference>
<dbReference type="Gene3D" id="6.10.340.10">
    <property type="match status" value="1"/>
</dbReference>
<evidence type="ECO:0000256" key="11">
    <source>
        <dbReference type="ARBA" id="ARBA00022989"/>
    </source>
</evidence>
<feature type="compositionally biased region" description="Low complexity" evidence="14">
    <location>
        <begin position="732"/>
        <end position="747"/>
    </location>
</feature>
<dbReference type="InterPro" id="IPR000014">
    <property type="entry name" value="PAS"/>
</dbReference>
<evidence type="ECO:0000256" key="6">
    <source>
        <dbReference type="ARBA" id="ARBA00022679"/>
    </source>
</evidence>
<evidence type="ECO:0000256" key="4">
    <source>
        <dbReference type="ARBA" id="ARBA00022475"/>
    </source>
</evidence>
<feature type="domain" description="PAS" evidence="17">
    <location>
        <begin position="397"/>
        <end position="463"/>
    </location>
</feature>
<evidence type="ECO:0000256" key="12">
    <source>
        <dbReference type="ARBA" id="ARBA00023012"/>
    </source>
</evidence>
<keyword evidence="12" id="KW-0902">Two-component regulatory system</keyword>
<evidence type="ECO:0000313" key="20">
    <source>
        <dbReference type="Proteomes" id="UP000198281"/>
    </source>
</evidence>
<feature type="domain" description="HAMP" evidence="18">
    <location>
        <begin position="332"/>
        <end position="385"/>
    </location>
</feature>
<feature type="region of interest" description="Disordered" evidence="14">
    <location>
        <begin position="732"/>
        <end position="755"/>
    </location>
</feature>
<dbReference type="CDD" id="cd06225">
    <property type="entry name" value="HAMP"/>
    <property type="match status" value="1"/>
</dbReference>
<evidence type="ECO:0000256" key="10">
    <source>
        <dbReference type="ARBA" id="ARBA00022840"/>
    </source>
</evidence>
<dbReference type="RefSeq" id="WP_089217656.1">
    <property type="nucleotide sequence ID" value="NZ_FZOS01000001.1"/>
</dbReference>
<evidence type="ECO:0000259" key="16">
    <source>
        <dbReference type="PROSITE" id="PS50109"/>
    </source>
</evidence>
<dbReference type="PROSITE" id="PS50885">
    <property type="entry name" value="HAMP"/>
    <property type="match status" value="1"/>
</dbReference>
<dbReference type="SUPFAM" id="SSF55874">
    <property type="entry name" value="ATPase domain of HSP90 chaperone/DNA topoisomerase II/histidine kinase"/>
    <property type="match status" value="1"/>
</dbReference>
<dbReference type="EC" id="2.7.13.3" evidence="3"/>
<evidence type="ECO:0000256" key="8">
    <source>
        <dbReference type="ARBA" id="ARBA00022741"/>
    </source>
</evidence>
<dbReference type="SUPFAM" id="SSF158472">
    <property type="entry name" value="HAMP domain-like"/>
    <property type="match status" value="1"/>
</dbReference>
<dbReference type="CDD" id="cd00082">
    <property type="entry name" value="HisKA"/>
    <property type="match status" value="1"/>
</dbReference>
<dbReference type="SMART" id="SM00388">
    <property type="entry name" value="HisKA"/>
    <property type="match status" value="1"/>
</dbReference>
<evidence type="ECO:0000256" key="5">
    <source>
        <dbReference type="ARBA" id="ARBA00022553"/>
    </source>
</evidence>
<dbReference type="Gene3D" id="3.30.450.20">
    <property type="entry name" value="PAS domain"/>
    <property type="match status" value="1"/>
</dbReference>
<feature type="transmembrane region" description="Helical" evidence="15">
    <location>
        <begin position="62"/>
        <end position="84"/>
    </location>
</feature>
<evidence type="ECO:0000256" key="15">
    <source>
        <dbReference type="SAM" id="Phobius"/>
    </source>
</evidence>
<keyword evidence="10" id="KW-0067">ATP-binding</keyword>
<organism evidence="19 20">
    <name type="scientific">Edaphosphingomonas laterariae</name>
    <dbReference type="NCBI Taxonomy" id="861865"/>
    <lineage>
        <taxon>Bacteria</taxon>
        <taxon>Pseudomonadati</taxon>
        <taxon>Pseudomonadota</taxon>
        <taxon>Alphaproteobacteria</taxon>
        <taxon>Sphingomonadales</taxon>
        <taxon>Rhizorhabdaceae</taxon>
        <taxon>Edaphosphingomonas</taxon>
    </lineage>
</organism>
<dbReference type="InterPro" id="IPR035965">
    <property type="entry name" value="PAS-like_dom_sf"/>
</dbReference>
<evidence type="ECO:0000313" key="19">
    <source>
        <dbReference type="EMBL" id="SNS06425.1"/>
    </source>
</evidence>
<dbReference type="Gene3D" id="1.10.287.130">
    <property type="match status" value="1"/>
</dbReference>
<keyword evidence="7 15" id="KW-0812">Transmembrane</keyword>
<dbReference type="InterPro" id="IPR005467">
    <property type="entry name" value="His_kinase_dom"/>
</dbReference>
<feature type="transmembrane region" description="Helical" evidence="15">
    <location>
        <begin position="105"/>
        <end position="130"/>
    </location>
</feature>
<dbReference type="PANTHER" id="PTHR42878">
    <property type="entry name" value="TWO-COMPONENT HISTIDINE KINASE"/>
    <property type="match status" value="1"/>
</dbReference>
<sequence length="755" mass="81080">MPASLSLPRTEGSVWWRRVTLLFRRRLMPALEIGTLAVAVAIATGSYFIVTGGGTPTRLLTPPLVALLLVANLVPVMALLVLLARRVAKGRAARSPVGGNGRLHVRLVALFSVIASVPTLLVVIFASLLFQYGVEFWFSDRARTVLENADSVAQAYVEENKQRIVADIVAMGGDVNGYAAEFGVDSPRFAEGLAWQVSARNLSEAAVVTIGADGTRRLIAGANLDNRPLELRLPAASIAELRQGRARVVTDAGDRVETVVRLDPEEEVYLYASRGVDPMVLQSVARAKSARGDYASLLARSRSLQLQFNAALLVVSLLIVATAILIALKVADRLVRPVSDLVGAARQVAAGNLSARVKLPRSHDEIGTLAAAFNRMTRKLEEQTGALVTANQQLENRRALTEAVLSGVSAGVISVDEDGIIRLINTSAAELLKTSEQSPVGQSIADVAPELGELISGSDREAVIQFASGGDPRTLAVTLVRTGNGQVLTFDDITQQLLDQRRAAWSDVARRIAHEIKNPLTPIQLAAERLQRRYGQEVQSDKAVFERLTGTIVRQVGDLRRMVDEFSSFARMPKPIFRAESVVDIARQALFLHEVAHPAVRFALEAPDPSPIMVCDRRQLGQALTNIVKNAVEAIEARGEGSGGTVAMVVLAEGDRLGISVSDDGIGLPPERERITEPYMTTRARGTGLGLAIVRKIVEEHFGTIVFSDRNGGGTTVTLTFDVATLRPLDLANDPEPADGDAAALPALTRQKSDG</sequence>
<dbReference type="InterPro" id="IPR013767">
    <property type="entry name" value="PAS_fold"/>
</dbReference>
<dbReference type="SMART" id="SM00387">
    <property type="entry name" value="HATPase_c"/>
    <property type="match status" value="1"/>
</dbReference>
<dbReference type="PIRSF" id="PIRSF037532">
    <property type="entry name" value="STHK_NtrY"/>
    <property type="match status" value="1"/>
</dbReference>
<evidence type="ECO:0000256" key="13">
    <source>
        <dbReference type="ARBA" id="ARBA00023136"/>
    </source>
</evidence>
<reference evidence="20" key="1">
    <citation type="submission" date="2017-06" db="EMBL/GenBank/DDBJ databases">
        <authorList>
            <person name="Varghese N."/>
            <person name="Submissions S."/>
        </authorList>
    </citation>
    <scope>NUCLEOTIDE SEQUENCE [LARGE SCALE GENOMIC DNA]</scope>
    <source>
        <strain evidence="20">LNB2</strain>
    </source>
</reference>
<dbReference type="Pfam" id="PF00989">
    <property type="entry name" value="PAS"/>
    <property type="match status" value="1"/>
</dbReference>
<dbReference type="Gene3D" id="3.30.565.10">
    <property type="entry name" value="Histidine kinase-like ATPase, C-terminal domain"/>
    <property type="match status" value="1"/>
</dbReference>
<gene>
    <name evidence="19" type="ORF">SAMN06295912_101114</name>
</gene>
<dbReference type="InterPro" id="IPR003660">
    <property type="entry name" value="HAMP_dom"/>
</dbReference>
<dbReference type="SUPFAM" id="SSF47384">
    <property type="entry name" value="Homodimeric domain of signal transducing histidine kinase"/>
    <property type="match status" value="1"/>
</dbReference>
<feature type="domain" description="Histidine kinase" evidence="16">
    <location>
        <begin position="511"/>
        <end position="725"/>
    </location>
</feature>
<dbReference type="InterPro" id="IPR017232">
    <property type="entry name" value="NtrY"/>
</dbReference>
<dbReference type="InterPro" id="IPR045671">
    <property type="entry name" value="NtrY-like_N"/>
</dbReference>
<dbReference type="PRINTS" id="PR00344">
    <property type="entry name" value="BCTRLSENSOR"/>
</dbReference>
<protein>
    <recommendedName>
        <fullName evidence="3">histidine kinase</fullName>
        <ecNumber evidence="3">2.7.13.3</ecNumber>
    </recommendedName>
</protein>
<dbReference type="InterPro" id="IPR003594">
    <property type="entry name" value="HATPase_dom"/>
</dbReference>
<dbReference type="GO" id="GO:0005524">
    <property type="term" value="F:ATP binding"/>
    <property type="evidence" value="ECO:0007669"/>
    <property type="project" value="UniProtKB-KW"/>
</dbReference>
<dbReference type="SMART" id="SM00091">
    <property type="entry name" value="PAS"/>
    <property type="match status" value="1"/>
</dbReference>
<dbReference type="PROSITE" id="PS50109">
    <property type="entry name" value="HIS_KIN"/>
    <property type="match status" value="1"/>
</dbReference>
<comment type="catalytic activity">
    <reaction evidence="1">
        <text>ATP + protein L-histidine = ADP + protein N-phospho-L-histidine.</text>
        <dbReference type="EC" id="2.7.13.3"/>
    </reaction>
</comment>
<dbReference type="InterPro" id="IPR004358">
    <property type="entry name" value="Sig_transdc_His_kin-like_C"/>
</dbReference>
<proteinExistence type="predicted"/>
<dbReference type="PROSITE" id="PS50112">
    <property type="entry name" value="PAS"/>
    <property type="match status" value="1"/>
</dbReference>
<dbReference type="GO" id="GO:0030295">
    <property type="term" value="F:protein kinase activator activity"/>
    <property type="evidence" value="ECO:0007669"/>
    <property type="project" value="TreeGrafter"/>
</dbReference>
<feature type="transmembrane region" description="Helical" evidence="15">
    <location>
        <begin position="27"/>
        <end position="50"/>
    </location>
</feature>
<dbReference type="InterPro" id="IPR036890">
    <property type="entry name" value="HATPase_C_sf"/>
</dbReference>
<evidence type="ECO:0000256" key="14">
    <source>
        <dbReference type="SAM" id="MobiDB-lite"/>
    </source>
</evidence>
<dbReference type="GO" id="GO:0006355">
    <property type="term" value="P:regulation of DNA-templated transcription"/>
    <property type="evidence" value="ECO:0007669"/>
    <property type="project" value="InterPro"/>
</dbReference>
<dbReference type="Pfam" id="PF00672">
    <property type="entry name" value="HAMP"/>
    <property type="match status" value="1"/>
</dbReference>
<dbReference type="InterPro" id="IPR003661">
    <property type="entry name" value="HisK_dim/P_dom"/>
</dbReference>
<feature type="transmembrane region" description="Helical" evidence="15">
    <location>
        <begin position="306"/>
        <end position="328"/>
    </location>
</feature>
<evidence type="ECO:0000256" key="7">
    <source>
        <dbReference type="ARBA" id="ARBA00022692"/>
    </source>
</evidence>